<comment type="catalytic activity">
    <reaction evidence="6">
        <text>L-threonyl-[protein] + ATP = O-phospho-L-threonyl-[protein] + ADP + H(+)</text>
        <dbReference type="Rhea" id="RHEA:46608"/>
        <dbReference type="Rhea" id="RHEA-COMP:11060"/>
        <dbReference type="Rhea" id="RHEA-COMP:11605"/>
        <dbReference type="ChEBI" id="CHEBI:15378"/>
        <dbReference type="ChEBI" id="CHEBI:30013"/>
        <dbReference type="ChEBI" id="CHEBI:30616"/>
        <dbReference type="ChEBI" id="CHEBI:61977"/>
        <dbReference type="ChEBI" id="CHEBI:456216"/>
        <dbReference type="EC" id="2.7.11.1"/>
    </reaction>
</comment>
<evidence type="ECO:0000313" key="14">
    <source>
        <dbReference type="Proteomes" id="UP000604825"/>
    </source>
</evidence>
<evidence type="ECO:0000256" key="7">
    <source>
        <dbReference type="ARBA" id="ARBA00048679"/>
    </source>
</evidence>
<dbReference type="GO" id="GO:0048544">
    <property type="term" value="P:recognition of pollen"/>
    <property type="evidence" value="ECO:0007669"/>
    <property type="project" value="InterPro"/>
</dbReference>
<keyword evidence="10" id="KW-0812">Transmembrane</keyword>
<keyword evidence="4" id="KW-1015">Disulfide bond</keyword>
<dbReference type="PANTHER" id="PTHR32444:SF127">
    <property type="entry name" value="NON-SPECIFIC SERINE_THREONINE PROTEIN KINASE"/>
    <property type="match status" value="1"/>
</dbReference>
<feature type="transmembrane region" description="Helical" evidence="10">
    <location>
        <begin position="334"/>
        <end position="356"/>
    </location>
</feature>
<sequence length="589" mass="65193">MLALHSSTNLVLSDANGRVLWNSNNSIAISASPATTVSAEATLENTGNFILLSNVNRTTLWQSFDHPSDTLLPGMKLRISHKMHPIQHLISWNGLQDPSPGVFYGADPNSIQQQFIWNGTRPHRRSPVWTSYFLLGGYMDNLHSTIYMAVHCGTDDDVYMSISMPIDSLSFLIRMEINYSGNVNILSWDSNMSVWTSLYIQPAHKCNEYDYCGPYGYCDNNGTAPTCKCLDGFEPNDDEGWVSTGMSPEDGTKMWWTWFIDLATHEAECWSNCSCVAYAHANMSTKGINGDDTRCLIWTGKMIDMERYSQGGETLYIRIDKSSGDMTKTKTLEIALPAVTSFLVFICIGVICTYWFRDKQGSTDIRNRLMLGDMSTANEVAGESVELSLYSFREISTATNNFADSTILGQGGFGTVYKGTLGDKEIAVKRLCKDSAQGAVEFKNELALIARLQHRNLVKLLEYALEGIISVKSDVYSFGAMLLEIVSGSKAWRLWKDGNMQNLVDPSIVESCSLGESLRCIHIGLLLVQDNPNAGPLMPWVVSSLDNEGIELPQPREPVYFARRHSETGGAGAGQSNISDMSLGTLEGR</sequence>
<evidence type="ECO:0000256" key="2">
    <source>
        <dbReference type="ARBA" id="ARBA00012513"/>
    </source>
</evidence>
<dbReference type="SUPFAM" id="SSF51110">
    <property type="entry name" value="alpha-D-mannose-specific plant lectins"/>
    <property type="match status" value="1"/>
</dbReference>
<organism evidence="13 14">
    <name type="scientific">Miscanthus lutarioriparius</name>
    <dbReference type="NCBI Taxonomy" id="422564"/>
    <lineage>
        <taxon>Eukaryota</taxon>
        <taxon>Viridiplantae</taxon>
        <taxon>Streptophyta</taxon>
        <taxon>Embryophyta</taxon>
        <taxon>Tracheophyta</taxon>
        <taxon>Spermatophyta</taxon>
        <taxon>Magnoliopsida</taxon>
        <taxon>Liliopsida</taxon>
        <taxon>Poales</taxon>
        <taxon>Poaceae</taxon>
        <taxon>PACMAD clade</taxon>
        <taxon>Panicoideae</taxon>
        <taxon>Andropogonodae</taxon>
        <taxon>Andropogoneae</taxon>
        <taxon>Saccharinae</taxon>
        <taxon>Miscanthus</taxon>
    </lineage>
</organism>
<dbReference type="GO" id="GO:0004674">
    <property type="term" value="F:protein serine/threonine kinase activity"/>
    <property type="evidence" value="ECO:0007669"/>
    <property type="project" value="UniProtKB-EC"/>
</dbReference>
<feature type="domain" description="Bulb-type lectin" evidence="12">
    <location>
        <begin position="1"/>
        <end position="64"/>
    </location>
</feature>
<dbReference type="GO" id="GO:0005524">
    <property type="term" value="F:ATP binding"/>
    <property type="evidence" value="ECO:0007669"/>
    <property type="project" value="UniProtKB-UniRule"/>
</dbReference>
<feature type="region of interest" description="Disordered" evidence="9">
    <location>
        <begin position="567"/>
        <end position="589"/>
    </location>
</feature>
<comment type="catalytic activity">
    <reaction evidence="7">
        <text>L-seryl-[protein] + ATP = O-phospho-L-seryl-[protein] + ADP + H(+)</text>
        <dbReference type="Rhea" id="RHEA:17989"/>
        <dbReference type="Rhea" id="RHEA-COMP:9863"/>
        <dbReference type="Rhea" id="RHEA-COMP:11604"/>
        <dbReference type="ChEBI" id="CHEBI:15378"/>
        <dbReference type="ChEBI" id="CHEBI:29999"/>
        <dbReference type="ChEBI" id="CHEBI:30616"/>
        <dbReference type="ChEBI" id="CHEBI:83421"/>
        <dbReference type="ChEBI" id="CHEBI:456216"/>
        <dbReference type="EC" id="2.7.11.1"/>
    </reaction>
</comment>
<proteinExistence type="predicted"/>
<dbReference type="Pfam" id="PF08276">
    <property type="entry name" value="PAN_2"/>
    <property type="match status" value="1"/>
</dbReference>
<evidence type="ECO:0000256" key="5">
    <source>
        <dbReference type="ARBA" id="ARBA00023170"/>
    </source>
</evidence>
<evidence type="ECO:0000256" key="6">
    <source>
        <dbReference type="ARBA" id="ARBA00047899"/>
    </source>
</evidence>
<dbReference type="Pfam" id="PF00954">
    <property type="entry name" value="S_locus_glycop"/>
    <property type="match status" value="1"/>
</dbReference>
<keyword evidence="3" id="KW-0732">Signal</keyword>
<dbReference type="InterPro" id="IPR001245">
    <property type="entry name" value="Ser-Thr/Tyr_kinase_cat_dom"/>
</dbReference>
<feature type="domain" description="Protein kinase" evidence="11">
    <location>
        <begin position="402"/>
        <end position="589"/>
    </location>
</feature>
<evidence type="ECO:0000256" key="10">
    <source>
        <dbReference type="SAM" id="Phobius"/>
    </source>
</evidence>
<keyword evidence="5" id="KW-0675">Receptor</keyword>
<dbReference type="EMBL" id="CAJGYO010000013">
    <property type="protein sequence ID" value="CAD6266028.1"/>
    <property type="molecule type" value="Genomic_DNA"/>
</dbReference>
<dbReference type="Proteomes" id="UP000604825">
    <property type="component" value="Unassembled WGS sequence"/>
</dbReference>
<accession>A0A811R7R4</accession>
<dbReference type="InterPro" id="IPR003609">
    <property type="entry name" value="Pan_app"/>
</dbReference>
<evidence type="ECO:0000259" key="11">
    <source>
        <dbReference type="PROSITE" id="PS50011"/>
    </source>
</evidence>
<dbReference type="PROSITE" id="PS00107">
    <property type="entry name" value="PROTEIN_KINASE_ATP"/>
    <property type="match status" value="1"/>
</dbReference>
<evidence type="ECO:0000256" key="4">
    <source>
        <dbReference type="ARBA" id="ARBA00023157"/>
    </source>
</evidence>
<evidence type="ECO:0000256" key="3">
    <source>
        <dbReference type="ARBA" id="ARBA00022729"/>
    </source>
</evidence>
<comment type="caution">
    <text evidence="13">The sequence shown here is derived from an EMBL/GenBank/DDBJ whole genome shotgun (WGS) entry which is preliminary data.</text>
</comment>
<dbReference type="SUPFAM" id="SSF56112">
    <property type="entry name" value="Protein kinase-like (PK-like)"/>
    <property type="match status" value="1"/>
</dbReference>
<keyword evidence="14" id="KW-1185">Reference proteome</keyword>
<dbReference type="AlphaFoldDB" id="A0A811R7R4"/>
<dbReference type="Gene3D" id="2.90.10.30">
    <property type="match status" value="1"/>
</dbReference>
<dbReference type="InterPro" id="IPR000719">
    <property type="entry name" value="Prot_kinase_dom"/>
</dbReference>
<evidence type="ECO:0000256" key="9">
    <source>
        <dbReference type="SAM" id="MobiDB-lite"/>
    </source>
</evidence>
<evidence type="ECO:0000256" key="1">
    <source>
        <dbReference type="ARBA" id="ARBA00004479"/>
    </source>
</evidence>
<protein>
    <recommendedName>
        <fullName evidence="2">non-specific serine/threonine protein kinase</fullName>
        <ecNumber evidence="2">2.7.11.1</ecNumber>
    </recommendedName>
</protein>
<keyword evidence="10" id="KW-0472">Membrane</keyword>
<dbReference type="InterPro" id="IPR017441">
    <property type="entry name" value="Protein_kinase_ATP_BS"/>
</dbReference>
<dbReference type="InterPro" id="IPR011009">
    <property type="entry name" value="Kinase-like_dom_sf"/>
</dbReference>
<gene>
    <name evidence="13" type="ORF">NCGR_LOCUS49333</name>
</gene>
<keyword evidence="8" id="KW-0547">Nucleotide-binding</keyword>
<dbReference type="GO" id="GO:0051707">
    <property type="term" value="P:response to other organism"/>
    <property type="evidence" value="ECO:0007669"/>
    <property type="project" value="UniProtKB-ARBA"/>
</dbReference>
<dbReference type="Pfam" id="PF07714">
    <property type="entry name" value="PK_Tyr_Ser-Thr"/>
    <property type="match status" value="1"/>
</dbReference>
<keyword evidence="10" id="KW-1133">Transmembrane helix</keyword>
<reference evidence="13" key="1">
    <citation type="submission" date="2020-10" db="EMBL/GenBank/DDBJ databases">
        <authorList>
            <person name="Han B."/>
            <person name="Lu T."/>
            <person name="Zhao Q."/>
            <person name="Huang X."/>
            <person name="Zhao Y."/>
        </authorList>
    </citation>
    <scope>NUCLEOTIDE SEQUENCE</scope>
</reference>
<dbReference type="EC" id="2.7.11.1" evidence="2"/>
<dbReference type="GO" id="GO:0016020">
    <property type="term" value="C:membrane"/>
    <property type="evidence" value="ECO:0007669"/>
    <property type="project" value="UniProtKB-SubCell"/>
</dbReference>
<dbReference type="CDD" id="cd01098">
    <property type="entry name" value="PAN_AP_plant"/>
    <property type="match status" value="1"/>
</dbReference>
<dbReference type="InterPro" id="IPR000858">
    <property type="entry name" value="S_locus_glycoprot_dom"/>
</dbReference>
<dbReference type="FunFam" id="3.30.200.20:FF:001238">
    <property type="entry name" value="Os08g0179000 protein"/>
    <property type="match status" value="1"/>
</dbReference>
<evidence type="ECO:0000259" key="12">
    <source>
        <dbReference type="PROSITE" id="PS50927"/>
    </source>
</evidence>
<dbReference type="InterPro" id="IPR001480">
    <property type="entry name" value="Bulb-type_lectin_dom"/>
</dbReference>
<name>A0A811R7R4_9POAL</name>
<dbReference type="Pfam" id="PF01453">
    <property type="entry name" value="B_lectin"/>
    <property type="match status" value="1"/>
</dbReference>
<dbReference type="Gene3D" id="3.30.200.20">
    <property type="entry name" value="Phosphorylase Kinase, domain 1"/>
    <property type="match status" value="1"/>
</dbReference>
<evidence type="ECO:0000313" key="13">
    <source>
        <dbReference type="EMBL" id="CAD6266028.1"/>
    </source>
</evidence>
<dbReference type="InterPro" id="IPR036426">
    <property type="entry name" value="Bulb-type_lectin_dom_sf"/>
</dbReference>
<dbReference type="PROSITE" id="PS50927">
    <property type="entry name" value="BULB_LECTIN"/>
    <property type="match status" value="1"/>
</dbReference>
<dbReference type="OrthoDB" id="4062651at2759"/>
<feature type="binding site" evidence="8">
    <location>
        <position position="429"/>
    </location>
    <ligand>
        <name>ATP</name>
        <dbReference type="ChEBI" id="CHEBI:30616"/>
    </ligand>
</feature>
<evidence type="ECO:0000256" key="8">
    <source>
        <dbReference type="PROSITE-ProRule" id="PRU10141"/>
    </source>
</evidence>
<dbReference type="Gene3D" id="1.10.510.10">
    <property type="entry name" value="Transferase(Phosphotransferase) domain 1"/>
    <property type="match status" value="1"/>
</dbReference>
<dbReference type="PROSITE" id="PS50011">
    <property type="entry name" value="PROTEIN_KINASE_DOM"/>
    <property type="match status" value="1"/>
</dbReference>
<dbReference type="PANTHER" id="PTHR32444">
    <property type="entry name" value="BULB-TYPE LECTIN DOMAIN-CONTAINING PROTEIN"/>
    <property type="match status" value="1"/>
</dbReference>
<comment type="subcellular location">
    <subcellularLocation>
        <location evidence="1">Membrane</location>
        <topology evidence="1">Single-pass type I membrane protein</topology>
    </subcellularLocation>
</comment>
<keyword evidence="8" id="KW-0067">ATP-binding</keyword>